<proteinExistence type="predicted"/>
<accession>A0ABP9UK16</accession>
<evidence type="ECO:0000313" key="2">
    <source>
        <dbReference type="Proteomes" id="UP001476282"/>
    </source>
</evidence>
<reference evidence="1 2" key="1">
    <citation type="submission" date="2024-02" db="EMBL/GenBank/DDBJ databases">
        <title>Haloferula sargassicola NBRC 104335.</title>
        <authorList>
            <person name="Ichikawa N."/>
            <person name="Katano-Makiyama Y."/>
            <person name="Hidaka K."/>
        </authorList>
    </citation>
    <scope>NUCLEOTIDE SEQUENCE [LARGE SCALE GENOMIC DNA]</scope>
    <source>
        <strain evidence="1 2">NBRC 104335</strain>
    </source>
</reference>
<evidence type="ECO:0000313" key="1">
    <source>
        <dbReference type="EMBL" id="GAA5481958.1"/>
    </source>
</evidence>
<gene>
    <name evidence="1" type="ORF">Hsar01_01173</name>
</gene>
<dbReference type="Proteomes" id="UP001476282">
    <property type="component" value="Unassembled WGS sequence"/>
</dbReference>
<dbReference type="EMBL" id="BAABRI010000005">
    <property type="protein sequence ID" value="GAA5481958.1"/>
    <property type="molecule type" value="Genomic_DNA"/>
</dbReference>
<organism evidence="1 2">
    <name type="scientific">Haloferula sargassicola</name>
    <dbReference type="NCBI Taxonomy" id="490096"/>
    <lineage>
        <taxon>Bacteria</taxon>
        <taxon>Pseudomonadati</taxon>
        <taxon>Verrucomicrobiota</taxon>
        <taxon>Verrucomicrobiia</taxon>
        <taxon>Verrucomicrobiales</taxon>
        <taxon>Verrucomicrobiaceae</taxon>
        <taxon>Haloferula</taxon>
    </lineage>
</organism>
<protein>
    <submittedName>
        <fullName evidence="1">Uncharacterized protein</fullName>
    </submittedName>
</protein>
<keyword evidence="2" id="KW-1185">Reference proteome</keyword>
<comment type="caution">
    <text evidence="1">The sequence shown here is derived from an EMBL/GenBank/DDBJ whole genome shotgun (WGS) entry which is preliminary data.</text>
</comment>
<sequence length="177" mass="20240">MRPRTLALAGLLGLLLVTIGFRVSSARRPPREAVDKDYPATVPVPPGQHLRSDLSAEDVFRRAFWRHPAEDDKILHGVRLEWEDREGVRQWAWFLEIHPGSELLGTLIDSSRFGLLPTNKPREWLPEGIDAPTWFRPASQDMRIFQHPSQRLTLFYRRSDNLLFATDHGLGFALAAP</sequence>
<dbReference type="RefSeq" id="WP_353566099.1">
    <property type="nucleotide sequence ID" value="NZ_BAABRI010000005.1"/>
</dbReference>
<name>A0ABP9UK16_9BACT</name>